<gene>
    <name evidence="8" type="ORF">JDV75_02735</name>
</gene>
<dbReference type="AlphaFoldDB" id="A0A934M6J9"/>
<dbReference type="GO" id="GO:0006281">
    <property type="term" value="P:DNA repair"/>
    <property type="evidence" value="ECO:0007669"/>
    <property type="project" value="UniProtKB-KW"/>
</dbReference>
<dbReference type="InterPro" id="IPR011604">
    <property type="entry name" value="PDDEXK-like_dom_sf"/>
</dbReference>
<evidence type="ECO:0000256" key="5">
    <source>
        <dbReference type="ARBA" id="ARBA00023204"/>
    </source>
</evidence>
<evidence type="ECO:0000256" key="3">
    <source>
        <dbReference type="ARBA" id="ARBA00022806"/>
    </source>
</evidence>
<dbReference type="Pfam" id="PF12705">
    <property type="entry name" value="PDDEXK_1"/>
    <property type="match status" value="1"/>
</dbReference>
<keyword evidence="5" id="KW-0234">DNA repair</keyword>
<dbReference type="GO" id="GO:0004527">
    <property type="term" value="F:exonuclease activity"/>
    <property type="evidence" value="ECO:0007669"/>
    <property type="project" value="UniProtKB-KW"/>
</dbReference>
<name>A0A934M6J9_9CORY</name>
<dbReference type="RefSeq" id="WP_198737733.1">
    <property type="nucleotide sequence ID" value="NZ_JAEIOS010000010.1"/>
</dbReference>
<keyword evidence="4" id="KW-0378">Hydrolase</keyword>
<evidence type="ECO:0000259" key="7">
    <source>
        <dbReference type="Pfam" id="PF12705"/>
    </source>
</evidence>
<feature type="domain" description="PD-(D/E)XK endonuclease-like" evidence="7">
    <location>
        <begin position="634"/>
        <end position="852"/>
    </location>
</feature>
<feature type="region of interest" description="Disordered" evidence="6">
    <location>
        <begin position="199"/>
        <end position="220"/>
    </location>
</feature>
<evidence type="ECO:0000256" key="2">
    <source>
        <dbReference type="ARBA" id="ARBA00022763"/>
    </source>
</evidence>
<keyword evidence="3" id="KW-0347">Helicase</keyword>
<dbReference type="Gene3D" id="1.10.486.10">
    <property type="entry name" value="PCRA, domain 4"/>
    <property type="match status" value="1"/>
</dbReference>
<protein>
    <submittedName>
        <fullName evidence="8">PD-(D/E)XK nuclease family protein</fullName>
    </submittedName>
</protein>
<reference evidence="8" key="1">
    <citation type="submission" date="2020-12" db="EMBL/GenBank/DDBJ databases">
        <title>Genome public.</title>
        <authorList>
            <person name="Sun Q."/>
        </authorList>
    </citation>
    <scope>NUCLEOTIDE SEQUENCE</scope>
    <source>
        <strain evidence="8">CCM 8863</strain>
    </source>
</reference>
<dbReference type="InterPro" id="IPR027417">
    <property type="entry name" value="P-loop_NTPase"/>
</dbReference>
<proteinExistence type="predicted"/>
<dbReference type="InterPro" id="IPR038726">
    <property type="entry name" value="PDDEXK_AddAB-type"/>
</dbReference>
<dbReference type="SUPFAM" id="SSF52540">
    <property type="entry name" value="P-loop containing nucleoside triphosphate hydrolases"/>
    <property type="match status" value="1"/>
</dbReference>
<comment type="caution">
    <text evidence="8">The sequence shown here is derived from an EMBL/GenBank/DDBJ whole genome shotgun (WGS) entry which is preliminary data.</text>
</comment>
<accession>A0A934M6J9</accession>
<keyword evidence="2" id="KW-0227">DNA damage</keyword>
<keyword evidence="4" id="KW-0269">Exonuclease</keyword>
<sequence>MSATSVAAQLATAIGKVRENSPLRPVTIICGPRARGDILEELTSAGTVLGVKVTSCTGYILDRAAELTEGKDGRQLLDRSRITGSVMRLLTDTDNEFVRHGTADQPATRRALVTIVTELLSLPEHLRGNTDGRLLPGACLDIARRVRDLNPDCFTWQDACRHALTPPPDGAAVIVVDVLPADPAQRWFLDRMDAIRIDSVSSSTGPQRAPEDGPQNDRQPVVWSCSDENDEVMRVVRHVRRLIAEGTPPHRIACGWCSPDYGRRLADALRSASVPFTGFSDLRWSDAPEIRALLRILELDPDDLPRRGLAAVLGTGVIRNPADDAPVRLTAFDRATRRARRLDTVADWESLEEPETEPGADPGMDEVHRIRRWVLSLRDDLGGLWGTTTWDGFTESLRGLAAAHLRPASDPGSAAALATITRAVDALATMGAQLPQFRMDLATELFATFFDELQPVETPVNGVSIGGIDDLPGRILDAVIILGATEAALPGSVNESSAITFAQRGQTPEEIQNTRTEVFRRACATAPGHAVISYPRSHCDGSGGVGRSRLLDIEPTLVSGGLVGSLSGEGADTIPADPQELLLAQILAGGNPDPKIHRSADIIRARGTGAAAGEPFSTYNGWIPGLTTDLFDRELSATALESYPVSPLTFFIERVLGCRILEDAPAGAGIDPRDRGTVYHRIFELWTREIWLDTDPRPACAADIDWDAARRRLDAITDEQLTDMAPASGAGARWNLFRSEVHTTVGAWFVEERADAVDGWVPVGAELTFGGVHRDEGEAAPPLEVTLPGGPVLKFRGSIDRLDYHPARRILRITDYKSGRQLYSGKINQEHPTGESILRLQLALYGAAVHAALDAATPLFADLRMPARAATGAPLVALPDLDPPGIESRYRFFTDRTPQGETRTSSITVDGSVLAHLVEKLGALHSLIGSGVFPPQSRTGNTGDLPRPNYLRLGAANYDRAAAALAERGFDPLPLVPGNNPWDHANAGTTPTADPRKQ</sequence>
<organism evidence="8 9">
    <name type="scientific">Corynebacterium meridianum</name>
    <dbReference type="NCBI Taxonomy" id="2765363"/>
    <lineage>
        <taxon>Bacteria</taxon>
        <taxon>Bacillati</taxon>
        <taxon>Actinomycetota</taxon>
        <taxon>Actinomycetes</taxon>
        <taxon>Mycobacteriales</taxon>
        <taxon>Corynebacteriaceae</taxon>
        <taxon>Corynebacterium</taxon>
    </lineage>
</organism>
<dbReference type="Gene3D" id="3.90.320.10">
    <property type="match status" value="1"/>
</dbReference>
<dbReference type="Proteomes" id="UP000645966">
    <property type="component" value="Unassembled WGS sequence"/>
</dbReference>
<evidence type="ECO:0000256" key="6">
    <source>
        <dbReference type="SAM" id="MobiDB-lite"/>
    </source>
</evidence>
<evidence type="ECO:0000313" key="8">
    <source>
        <dbReference type="EMBL" id="MBI8988684.1"/>
    </source>
</evidence>
<feature type="region of interest" description="Disordered" evidence="6">
    <location>
        <begin position="976"/>
        <end position="998"/>
    </location>
</feature>
<evidence type="ECO:0000256" key="1">
    <source>
        <dbReference type="ARBA" id="ARBA00022722"/>
    </source>
</evidence>
<dbReference type="Gene3D" id="3.40.50.300">
    <property type="entry name" value="P-loop containing nucleotide triphosphate hydrolases"/>
    <property type="match status" value="1"/>
</dbReference>
<keyword evidence="3" id="KW-0547">Nucleotide-binding</keyword>
<keyword evidence="9" id="KW-1185">Reference proteome</keyword>
<evidence type="ECO:0000256" key="4">
    <source>
        <dbReference type="ARBA" id="ARBA00022839"/>
    </source>
</evidence>
<evidence type="ECO:0000313" key="9">
    <source>
        <dbReference type="Proteomes" id="UP000645966"/>
    </source>
</evidence>
<dbReference type="EMBL" id="JAEIOS010000010">
    <property type="protein sequence ID" value="MBI8988684.1"/>
    <property type="molecule type" value="Genomic_DNA"/>
</dbReference>
<keyword evidence="3" id="KW-0067">ATP-binding</keyword>
<keyword evidence="1" id="KW-0540">Nuclease</keyword>
<dbReference type="GO" id="GO:0004386">
    <property type="term" value="F:helicase activity"/>
    <property type="evidence" value="ECO:0007669"/>
    <property type="project" value="UniProtKB-KW"/>
</dbReference>